<keyword evidence="1" id="KW-0808">Transferase</keyword>
<dbReference type="PROSITE" id="PS51186">
    <property type="entry name" value="GNAT"/>
    <property type="match status" value="1"/>
</dbReference>
<sequence>MTAEIILRSIVPKDYATVSEITVTSYAPYIPGDADYFDVLADVAGRAQCSDLVVAEVDGTVVGAIAIVDAGTKFAEVAEPGEIEFRMIAVAPEARGYGVGSAMVAHGLEVARQRGCRAVVLSTLETMVDARRIYVRFGFVDAPHRKIYRTVDVMELAL</sequence>
<keyword evidence="4" id="KW-1185">Reference proteome</keyword>
<evidence type="ECO:0000256" key="1">
    <source>
        <dbReference type="ARBA" id="ARBA00022679"/>
    </source>
</evidence>
<dbReference type="Pfam" id="PF00583">
    <property type="entry name" value="Acetyltransf_1"/>
    <property type="match status" value="1"/>
</dbReference>
<reference evidence="3" key="1">
    <citation type="journal article" date="2014" name="Int. J. Syst. Evol. Microbiol.">
        <title>Complete genome sequence of Corynebacterium casei LMG S-19264T (=DSM 44701T), isolated from a smear-ripened cheese.</title>
        <authorList>
            <consortium name="US DOE Joint Genome Institute (JGI-PGF)"/>
            <person name="Walter F."/>
            <person name="Albersmeier A."/>
            <person name="Kalinowski J."/>
            <person name="Ruckert C."/>
        </authorList>
    </citation>
    <scope>NUCLEOTIDE SEQUENCE</scope>
    <source>
        <strain evidence="3">CGMCC 1.15478</strain>
    </source>
</reference>
<comment type="caution">
    <text evidence="3">The sequence shown here is derived from an EMBL/GenBank/DDBJ whole genome shotgun (WGS) entry which is preliminary data.</text>
</comment>
<dbReference type="Proteomes" id="UP000641514">
    <property type="component" value="Unassembled WGS sequence"/>
</dbReference>
<dbReference type="InterPro" id="IPR050769">
    <property type="entry name" value="NAT_camello-type"/>
</dbReference>
<dbReference type="InterPro" id="IPR016181">
    <property type="entry name" value="Acyl_CoA_acyltransferase"/>
</dbReference>
<gene>
    <name evidence="3" type="ORF">GCM10011410_00300</name>
</gene>
<name>A0A916TY13_9ACTN</name>
<dbReference type="EMBL" id="BMJH01000001">
    <property type="protein sequence ID" value="GGC51937.1"/>
    <property type="molecule type" value="Genomic_DNA"/>
</dbReference>
<reference evidence="3" key="2">
    <citation type="submission" date="2020-09" db="EMBL/GenBank/DDBJ databases">
        <authorList>
            <person name="Sun Q."/>
            <person name="Zhou Y."/>
        </authorList>
    </citation>
    <scope>NUCLEOTIDE SEQUENCE</scope>
    <source>
        <strain evidence="3">CGMCC 1.15478</strain>
    </source>
</reference>
<dbReference type="RefSeq" id="WP_229675616.1">
    <property type="nucleotide sequence ID" value="NZ_BMJH01000001.1"/>
</dbReference>
<dbReference type="CDD" id="cd04301">
    <property type="entry name" value="NAT_SF"/>
    <property type="match status" value="1"/>
</dbReference>
<dbReference type="AlphaFoldDB" id="A0A916TY13"/>
<evidence type="ECO:0000313" key="4">
    <source>
        <dbReference type="Proteomes" id="UP000641514"/>
    </source>
</evidence>
<evidence type="ECO:0000259" key="2">
    <source>
        <dbReference type="PROSITE" id="PS51186"/>
    </source>
</evidence>
<dbReference type="PANTHER" id="PTHR13947:SF37">
    <property type="entry name" value="LD18367P"/>
    <property type="match status" value="1"/>
</dbReference>
<dbReference type="InterPro" id="IPR000182">
    <property type="entry name" value="GNAT_dom"/>
</dbReference>
<accession>A0A916TY13</accession>
<protein>
    <submittedName>
        <fullName evidence="3">N-acetyltransferase</fullName>
    </submittedName>
</protein>
<organism evidence="3 4">
    <name type="scientific">Hoyosella rhizosphaerae</name>
    <dbReference type="NCBI Taxonomy" id="1755582"/>
    <lineage>
        <taxon>Bacteria</taxon>
        <taxon>Bacillati</taxon>
        <taxon>Actinomycetota</taxon>
        <taxon>Actinomycetes</taxon>
        <taxon>Mycobacteriales</taxon>
        <taxon>Hoyosellaceae</taxon>
        <taxon>Hoyosella</taxon>
    </lineage>
</organism>
<dbReference type="PANTHER" id="PTHR13947">
    <property type="entry name" value="GNAT FAMILY N-ACETYLTRANSFERASE"/>
    <property type="match status" value="1"/>
</dbReference>
<feature type="domain" description="N-acetyltransferase" evidence="2">
    <location>
        <begin position="5"/>
        <end position="158"/>
    </location>
</feature>
<dbReference type="SUPFAM" id="SSF55729">
    <property type="entry name" value="Acyl-CoA N-acyltransferases (Nat)"/>
    <property type="match status" value="1"/>
</dbReference>
<dbReference type="GO" id="GO:0008080">
    <property type="term" value="F:N-acetyltransferase activity"/>
    <property type="evidence" value="ECO:0007669"/>
    <property type="project" value="InterPro"/>
</dbReference>
<dbReference type="Gene3D" id="3.40.630.30">
    <property type="match status" value="1"/>
</dbReference>
<proteinExistence type="predicted"/>
<evidence type="ECO:0000313" key="3">
    <source>
        <dbReference type="EMBL" id="GGC51937.1"/>
    </source>
</evidence>